<dbReference type="EMBL" id="JAPZBO010000002">
    <property type="protein sequence ID" value="KAJ5325065.1"/>
    <property type="molecule type" value="Genomic_DNA"/>
</dbReference>
<dbReference type="AlphaFoldDB" id="A0A9W9Q5T7"/>
<reference evidence="1" key="1">
    <citation type="submission" date="2022-12" db="EMBL/GenBank/DDBJ databases">
        <authorList>
            <person name="Petersen C."/>
        </authorList>
    </citation>
    <scope>NUCLEOTIDE SEQUENCE</scope>
    <source>
        <strain evidence="1">IBT 21472</strain>
    </source>
</reference>
<evidence type="ECO:0000313" key="1">
    <source>
        <dbReference type="EMBL" id="KAJ5325065.1"/>
    </source>
</evidence>
<protein>
    <submittedName>
        <fullName evidence="1">Uncharacterized protein</fullName>
    </submittedName>
</protein>
<dbReference type="OrthoDB" id="5325862at2759"/>
<sequence>MPITLHPVQPDFKETQTSLSSASSSTLCPFTDSPSSFYASRTLKVNALGIRALRLPIPSRQREIVVSDDDSEVYVSTRNKRWSGNCILSSSKTGSLIQTDYSFGPNPTILRLLQSPGVISEETKVTGRWTSRSTSFIFRDRDFEWKYVKEKRSDSKEAHLLILQMVNKKDDHCRIAQLVRDKATRTPGTSKCRAGNGGELQIDDAALVECELEESIVVATCLVMLKREVDRRRIVQCAVIAGAVGACS</sequence>
<name>A0A9W9Q5T7_9EURO</name>
<accession>A0A9W9Q5T7</accession>
<gene>
    <name evidence="1" type="ORF">N7476_003665</name>
</gene>
<keyword evidence="2" id="KW-1185">Reference proteome</keyword>
<organism evidence="1 2">
    <name type="scientific">Penicillium atrosanguineum</name>
    <dbReference type="NCBI Taxonomy" id="1132637"/>
    <lineage>
        <taxon>Eukaryota</taxon>
        <taxon>Fungi</taxon>
        <taxon>Dikarya</taxon>
        <taxon>Ascomycota</taxon>
        <taxon>Pezizomycotina</taxon>
        <taxon>Eurotiomycetes</taxon>
        <taxon>Eurotiomycetidae</taxon>
        <taxon>Eurotiales</taxon>
        <taxon>Aspergillaceae</taxon>
        <taxon>Penicillium</taxon>
    </lineage>
</organism>
<comment type="caution">
    <text evidence="1">The sequence shown here is derived from an EMBL/GenBank/DDBJ whole genome shotgun (WGS) entry which is preliminary data.</text>
</comment>
<reference evidence="1" key="2">
    <citation type="journal article" date="2023" name="IMA Fungus">
        <title>Comparative genomic study of the Penicillium genus elucidates a diverse pangenome and 15 lateral gene transfer events.</title>
        <authorList>
            <person name="Petersen C."/>
            <person name="Sorensen T."/>
            <person name="Nielsen M.R."/>
            <person name="Sondergaard T.E."/>
            <person name="Sorensen J.L."/>
            <person name="Fitzpatrick D.A."/>
            <person name="Frisvad J.C."/>
            <person name="Nielsen K.L."/>
        </authorList>
    </citation>
    <scope>NUCLEOTIDE SEQUENCE</scope>
    <source>
        <strain evidence="1">IBT 21472</strain>
    </source>
</reference>
<dbReference type="Proteomes" id="UP001147746">
    <property type="component" value="Unassembled WGS sequence"/>
</dbReference>
<proteinExistence type="predicted"/>
<evidence type="ECO:0000313" key="2">
    <source>
        <dbReference type="Proteomes" id="UP001147746"/>
    </source>
</evidence>